<evidence type="ECO:0000256" key="1">
    <source>
        <dbReference type="ARBA" id="ARBA00001966"/>
    </source>
</evidence>
<keyword evidence="7" id="KW-0411">Iron-sulfur</keyword>
<dbReference type="GO" id="GO:0046872">
    <property type="term" value="F:metal ion binding"/>
    <property type="evidence" value="ECO:0007669"/>
    <property type="project" value="UniProtKB-KW"/>
</dbReference>
<keyword evidence="5" id="KW-0479">Metal-binding</keyword>
<dbReference type="SFLD" id="SFLDG01123">
    <property type="entry name" value="methyltransferase_(Class_B)"/>
    <property type="match status" value="1"/>
</dbReference>
<dbReference type="Proteomes" id="UP000179242">
    <property type="component" value="Unassembled WGS sequence"/>
</dbReference>
<evidence type="ECO:0000313" key="11">
    <source>
        <dbReference type="Proteomes" id="UP000179242"/>
    </source>
</evidence>
<sequence>MAKVMLISPPYIDLYGGLNGAAGRYFPLGLGYIASYLQKYGGHDVSLFEMDAQQLSCDGMVRNIQTAKPDIIGLTCSTPNFVRAVELARRIKAVSNAKIVLGGVHASALPQYIIEKYSDCFDCLVKGEGEITMLELVDACQNNKPIKGIPGVIFKPGETAVCNEERPFIEDLDILPFPARELIDPSLFWPNMHNARYKESFSVLTSRGCPFNCSFCASRIISGRKYRTHSAEYVLSEIEMLKKDYGAKQLLITDDTFTMNRVRLEKICRGMIDKRLGLKWFCFSQVNTVDKETLVLMKKAGCYNIGFGVESANKETLASMGKPINPEEAAKTIKLANKLGFKTQAFYVLGALNETEAQAESTIEFSKKVSSTLAFYNMLVPYPGTKDFERYFPSADLARIKWDDFVAIGDNCVIEQSSSPSYDIKKLIGKAYFQYYIDPLRVLRILLKIRTFYEFGNYLKGGISLFGQIFNWSRGRSGKMESHA</sequence>
<keyword evidence="2" id="KW-0489">Methyltransferase</keyword>
<dbReference type="PROSITE" id="PS51918">
    <property type="entry name" value="RADICAL_SAM"/>
    <property type="match status" value="1"/>
</dbReference>
<evidence type="ECO:0000259" key="9">
    <source>
        <dbReference type="PROSITE" id="PS51918"/>
    </source>
</evidence>
<organism evidence="10 11">
    <name type="scientific">candidate division WOR-1 bacterium RIFOXYC2_FULL_46_14</name>
    <dbReference type="NCBI Taxonomy" id="1802587"/>
    <lineage>
        <taxon>Bacteria</taxon>
        <taxon>Bacillati</taxon>
        <taxon>Saganbacteria</taxon>
    </lineage>
</organism>
<dbReference type="InterPro" id="IPR051198">
    <property type="entry name" value="BchE-like"/>
</dbReference>
<comment type="cofactor">
    <cofactor evidence="1">
        <name>[4Fe-4S] cluster</name>
        <dbReference type="ChEBI" id="CHEBI:49883"/>
    </cofactor>
</comment>
<dbReference type="SFLD" id="SFLDS00029">
    <property type="entry name" value="Radical_SAM"/>
    <property type="match status" value="1"/>
</dbReference>
<feature type="domain" description="Radical SAM core" evidence="9">
    <location>
        <begin position="195"/>
        <end position="415"/>
    </location>
</feature>
<dbReference type="SFLD" id="SFLDG01082">
    <property type="entry name" value="B12-binding_domain_containing"/>
    <property type="match status" value="1"/>
</dbReference>
<name>A0A1F4U3R0_UNCSA</name>
<dbReference type="GO" id="GO:0031419">
    <property type="term" value="F:cobalamin binding"/>
    <property type="evidence" value="ECO:0007669"/>
    <property type="project" value="InterPro"/>
</dbReference>
<dbReference type="Pfam" id="PF02310">
    <property type="entry name" value="B12-binding"/>
    <property type="match status" value="1"/>
</dbReference>
<dbReference type="CDD" id="cd01335">
    <property type="entry name" value="Radical_SAM"/>
    <property type="match status" value="1"/>
</dbReference>
<accession>A0A1F4U3R0</accession>
<dbReference type="PROSITE" id="PS51332">
    <property type="entry name" value="B12_BINDING"/>
    <property type="match status" value="1"/>
</dbReference>
<dbReference type="InterPro" id="IPR006158">
    <property type="entry name" value="Cobalamin-bd"/>
</dbReference>
<evidence type="ECO:0000259" key="8">
    <source>
        <dbReference type="PROSITE" id="PS51332"/>
    </source>
</evidence>
<protein>
    <submittedName>
        <fullName evidence="10">Uncharacterized protein</fullName>
    </submittedName>
</protein>
<keyword evidence="4" id="KW-0949">S-adenosyl-L-methionine</keyword>
<evidence type="ECO:0000256" key="2">
    <source>
        <dbReference type="ARBA" id="ARBA00022603"/>
    </source>
</evidence>
<dbReference type="SUPFAM" id="SSF102114">
    <property type="entry name" value="Radical SAM enzymes"/>
    <property type="match status" value="1"/>
</dbReference>
<dbReference type="Gene3D" id="3.80.30.20">
    <property type="entry name" value="tm_1862 like domain"/>
    <property type="match status" value="1"/>
</dbReference>
<proteinExistence type="predicted"/>
<evidence type="ECO:0000313" key="10">
    <source>
        <dbReference type="EMBL" id="OGC39480.1"/>
    </source>
</evidence>
<dbReference type="InterPro" id="IPR006638">
    <property type="entry name" value="Elp3/MiaA/NifB-like_rSAM"/>
</dbReference>
<dbReference type="PANTHER" id="PTHR43409">
    <property type="entry name" value="ANAEROBIC MAGNESIUM-PROTOPORPHYRIN IX MONOMETHYL ESTER CYCLASE-RELATED"/>
    <property type="match status" value="1"/>
</dbReference>
<evidence type="ECO:0000256" key="6">
    <source>
        <dbReference type="ARBA" id="ARBA00023004"/>
    </source>
</evidence>
<dbReference type="GO" id="GO:0003824">
    <property type="term" value="F:catalytic activity"/>
    <property type="evidence" value="ECO:0007669"/>
    <property type="project" value="InterPro"/>
</dbReference>
<dbReference type="GO" id="GO:0051539">
    <property type="term" value="F:4 iron, 4 sulfur cluster binding"/>
    <property type="evidence" value="ECO:0007669"/>
    <property type="project" value="UniProtKB-KW"/>
</dbReference>
<keyword evidence="6" id="KW-0408">Iron</keyword>
<gene>
    <name evidence="10" type="ORF">A2438_07965</name>
</gene>
<evidence type="ECO:0000256" key="5">
    <source>
        <dbReference type="ARBA" id="ARBA00022723"/>
    </source>
</evidence>
<evidence type="ECO:0000256" key="3">
    <source>
        <dbReference type="ARBA" id="ARBA00022679"/>
    </source>
</evidence>
<feature type="domain" description="B12-binding" evidence="8">
    <location>
        <begin position="2"/>
        <end position="147"/>
    </location>
</feature>
<evidence type="ECO:0000256" key="4">
    <source>
        <dbReference type="ARBA" id="ARBA00022691"/>
    </source>
</evidence>
<dbReference type="InterPro" id="IPR023404">
    <property type="entry name" value="rSAM_horseshoe"/>
</dbReference>
<reference evidence="10 11" key="1">
    <citation type="journal article" date="2016" name="Nat. Commun.">
        <title>Thousands of microbial genomes shed light on interconnected biogeochemical processes in an aquifer system.</title>
        <authorList>
            <person name="Anantharaman K."/>
            <person name="Brown C.T."/>
            <person name="Hug L.A."/>
            <person name="Sharon I."/>
            <person name="Castelle C.J."/>
            <person name="Probst A.J."/>
            <person name="Thomas B.C."/>
            <person name="Singh A."/>
            <person name="Wilkins M.J."/>
            <person name="Karaoz U."/>
            <person name="Brodie E.L."/>
            <person name="Williams K.H."/>
            <person name="Hubbard S.S."/>
            <person name="Banfield J.F."/>
        </authorList>
    </citation>
    <scope>NUCLEOTIDE SEQUENCE [LARGE SCALE GENOMIC DNA]</scope>
</reference>
<dbReference type="InterPro" id="IPR058240">
    <property type="entry name" value="rSAM_sf"/>
</dbReference>
<dbReference type="InterPro" id="IPR034466">
    <property type="entry name" value="Methyltransferase_Class_B"/>
</dbReference>
<dbReference type="SMART" id="SM00729">
    <property type="entry name" value="Elp3"/>
    <property type="match status" value="1"/>
</dbReference>
<dbReference type="AlphaFoldDB" id="A0A1F4U3R0"/>
<dbReference type="CDD" id="cd02068">
    <property type="entry name" value="radical_SAM_B12_BD"/>
    <property type="match status" value="1"/>
</dbReference>
<dbReference type="PANTHER" id="PTHR43409:SF7">
    <property type="entry name" value="BLL1977 PROTEIN"/>
    <property type="match status" value="1"/>
</dbReference>
<evidence type="ECO:0000256" key="7">
    <source>
        <dbReference type="ARBA" id="ARBA00023014"/>
    </source>
</evidence>
<dbReference type="Gene3D" id="3.40.50.280">
    <property type="entry name" value="Cobalamin-binding domain"/>
    <property type="match status" value="1"/>
</dbReference>
<keyword evidence="3" id="KW-0808">Transferase</keyword>
<dbReference type="EMBL" id="MEUJ01000008">
    <property type="protein sequence ID" value="OGC39480.1"/>
    <property type="molecule type" value="Genomic_DNA"/>
</dbReference>
<dbReference type="InterPro" id="IPR007197">
    <property type="entry name" value="rSAM"/>
</dbReference>
<dbReference type="Pfam" id="PF04055">
    <property type="entry name" value="Radical_SAM"/>
    <property type="match status" value="1"/>
</dbReference>
<comment type="caution">
    <text evidence="10">The sequence shown here is derived from an EMBL/GenBank/DDBJ whole genome shotgun (WGS) entry which is preliminary data.</text>
</comment>